<evidence type="ECO:0000313" key="2">
    <source>
        <dbReference type="Proteomes" id="UP000828390"/>
    </source>
</evidence>
<protein>
    <submittedName>
        <fullName evidence="1">Uncharacterized protein</fullName>
    </submittedName>
</protein>
<dbReference type="EMBL" id="JAIWYP010000001">
    <property type="protein sequence ID" value="KAH3885487.1"/>
    <property type="molecule type" value="Genomic_DNA"/>
</dbReference>
<name>A0A9D4MX08_DREPO</name>
<dbReference type="Proteomes" id="UP000828390">
    <property type="component" value="Unassembled WGS sequence"/>
</dbReference>
<reference evidence="1" key="2">
    <citation type="submission" date="2020-11" db="EMBL/GenBank/DDBJ databases">
        <authorList>
            <person name="McCartney M.A."/>
            <person name="Auch B."/>
            <person name="Kono T."/>
            <person name="Mallez S."/>
            <person name="Becker A."/>
            <person name="Gohl D.M."/>
            <person name="Silverstein K.A.T."/>
            <person name="Koren S."/>
            <person name="Bechman K.B."/>
            <person name="Herman A."/>
            <person name="Abrahante J.E."/>
            <person name="Garbe J."/>
        </authorList>
    </citation>
    <scope>NUCLEOTIDE SEQUENCE</scope>
    <source>
        <strain evidence="1">Duluth1</strain>
        <tissue evidence="1">Whole animal</tissue>
    </source>
</reference>
<comment type="caution">
    <text evidence="1">The sequence shown here is derived from an EMBL/GenBank/DDBJ whole genome shotgun (WGS) entry which is preliminary data.</text>
</comment>
<evidence type="ECO:0000313" key="1">
    <source>
        <dbReference type="EMBL" id="KAH3885487.1"/>
    </source>
</evidence>
<gene>
    <name evidence="1" type="ORF">DPMN_009481</name>
</gene>
<keyword evidence="2" id="KW-1185">Reference proteome</keyword>
<proteinExistence type="predicted"/>
<reference evidence="1" key="1">
    <citation type="journal article" date="2019" name="bioRxiv">
        <title>The Genome of the Zebra Mussel, Dreissena polymorpha: A Resource for Invasive Species Research.</title>
        <authorList>
            <person name="McCartney M.A."/>
            <person name="Auch B."/>
            <person name="Kono T."/>
            <person name="Mallez S."/>
            <person name="Zhang Y."/>
            <person name="Obille A."/>
            <person name="Becker A."/>
            <person name="Abrahante J.E."/>
            <person name="Garbe J."/>
            <person name="Badalamenti J.P."/>
            <person name="Herman A."/>
            <person name="Mangelson H."/>
            <person name="Liachko I."/>
            <person name="Sullivan S."/>
            <person name="Sone E.D."/>
            <person name="Koren S."/>
            <person name="Silverstein K.A.T."/>
            <person name="Beckman K.B."/>
            <person name="Gohl D.M."/>
        </authorList>
    </citation>
    <scope>NUCLEOTIDE SEQUENCE</scope>
    <source>
        <strain evidence="1">Duluth1</strain>
        <tissue evidence="1">Whole animal</tissue>
    </source>
</reference>
<organism evidence="1 2">
    <name type="scientific">Dreissena polymorpha</name>
    <name type="common">Zebra mussel</name>
    <name type="synonym">Mytilus polymorpha</name>
    <dbReference type="NCBI Taxonomy" id="45954"/>
    <lineage>
        <taxon>Eukaryota</taxon>
        <taxon>Metazoa</taxon>
        <taxon>Spiralia</taxon>
        <taxon>Lophotrochozoa</taxon>
        <taxon>Mollusca</taxon>
        <taxon>Bivalvia</taxon>
        <taxon>Autobranchia</taxon>
        <taxon>Heteroconchia</taxon>
        <taxon>Euheterodonta</taxon>
        <taxon>Imparidentia</taxon>
        <taxon>Neoheterodontei</taxon>
        <taxon>Myida</taxon>
        <taxon>Dreissenoidea</taxon>
        <taxon>Dreissenidae</taxon>
        <taxon>Dreissena</taxon>
    </lineage>
</organism>
<dbReference type="AlphaFoldDB" id="A0A9D4MX08"/>
<accession>A0A9D4MX08</accession>
<sequence length="56" mass="6336">MSSIFKRVQSWTGDENKHSLVVKRLDNSTCKMAVISRVKRAFQGMTSLIKSHVLAD</sequence>